<dbReference type="GO" id="GO:0006271">
    <property type="term" value="P:DNA strand elongation involved in DNA replication"/>
    <property type="evidence" value="ECO:0007669"/>
    <property type="project" value="TreeGrafter"/>
</dbReference>
<evidence type="ECO:0000259" key="11">
    <source>
        <dbReference type="Pfam" id="PF00712"/>
    </source>
</evidence>
<evidence type="ECO:0000256" key="5">
    <source>
        <dbReference type="ARBA" id="ARBA00022679"/>
    </source>
</evidence>
<dbReference type="GO" id="GO:0003677">
    <property type="term" value="F:DNA binding"/>
    <property type="evidence" value="ECO:0007669"/>
    <property type="project" value="UniProtKB-UniRule"/>
</dbReference>
<reference evidence="14 15" key="1">
    <citation type="submission" date="2020-04" db="EMBL/GenBank/DDBJ databases">
        <title>Luteolibacter sp. G-1-1-1 isolated from soil.</title>
        <authorList>
            <person name="Dahal R.H."/>
        </authorList>
    </citation>
    <scope>NUCLEOTIDE SEQUENCE [LARGE SCALE GENOMIC DNA]</scope>
    <source>
        <strain evidence="14 15">G-1-1-1</strain>
    </source>
</reference>
<name>A0A858REL8_9BACT</name>
<comment type="subcellular location">
    <subcellularLocation>
        <location evidence="1 10">Cytoplasm</location>
    </subcellularLocation>
</comment>
<dbReference type="InterPro" id="IPR022635">
    <property type="entry name" value="DNA_polIII_beta_C"/>
</dbReference>
<dbReference type="GO" id="GO:0003887">
    <property type="term" value="F:DNA-directed DNA polymerase activity"/>
    <property type="evidence" value="ECO:0007669"/>
    <property type="project" value="UniProtKB-UniRule"/>
</dbReference>
<accession>A0A858REL8</accession>
<dbReference type="PIRSF" id="PIRSF000804">
    <property type="entry name" value="DNA_pol_III_b"/>
    <property type="match status" value="1"/>
</dbReference>
<dbReference type="GO" id="GO:0008408">
    <property type="term" value="F:3'-5' exonuclease activity"/>
    <property type="evidence" value="ECO:0007669"/>
    <property type="project" value="InterPro"/>
</dbReference>
<dbReference type="InterPro" id="IPR022634">
    <property type="entry name" value="DNA_polIII_beta_N"/>
</dbReference>
<evidence type="ECO:0000259" key="13">
    <source>
        <dbReference type="Pfam" id="PF02768"/>
    </source>
</evidence>
<keyword evidence="8 10" id="KW-0239">DNA-directed DNA polymerase</keyword>
<keyword evidence="5 10" id="KW-0808">Transferase</keyword>
<keyword evidence="15" id="KW-1185">Reference proteome</keyword>
<comment type="function">
    <text evidence="10">Confers DNA tethering and processivity to DNA polymerases and other proteins. Acts as a clamp, forming a ring around DNA (a reaction catalyzed by the clamp-loading complex) which diffuses in an ATP-independent manner freely and bidirectionally along dsDNA. Initially characterized for its ability to contact the catalytic subunit of DNA polymerase III (Pol III), a complex, multichain enzyme responsible for most of the replicative synthesis in bacteria; Pol III exhibits 3'-5' exonuclease proofreading activity. The beta chain is required for initiation of replication as well as for processivity of DNA replication.</text>
</comment>
<feature type="domain" description="DNA polymerase III beta sliding clamp C-terminal" evidence="13">
    <location>
        <begin position="244"/>
        <end position="362"/>
    </location>
</feature>
<dbReference type="NCBIfam" id="TIGR00663">
    <property type="entry name" value="dnan"/>
    <property type="match status" value="1"/>
</dbReference>
<dbReference type="SUPFAM" id="SSF55979">
    <property type="entry name" value="DNA clamp"/>
    <property type="match status" value="3"/>
</dbReference>
<evidence type="ECO:0000256" key="4">
    <source>
        <dbReference type="ARBA" id="ARBA00022490"/>
    </source>
</evidence>
<sequence>MKFSISKEALLEGLQKVQHVVSTRTTLPILSNVLLVAKNGRLTFTTTDLDVGITGSVEAKIEKEGATTLPAKRLVNIVRELPASEVEISVDAKNVASIQSGPSFFKIIGLGQDDFPPLPDFEGAKEFRMPQQQLRDGLKKTSYAISTDETRYVLNGIYTSFRDGKLTLVATDGRRLAMVENDLDFPASHETDVIVPTKAVQELMRLLGDAGEVLIRLSDSQIAFSIGEHLLISKLIEGNYPNYRQVIPGDSTERVELPRESTFDTVRRVSLLSSDKSNSVKLVFGANTVEVTANSPDVGEARETMEVAYGGKAMQIAFNPEFLMAPLRNLESDTVYLDLIDEMSPGVIRIDGSFLYVIMPMRVTS</sequence>
<evidence type="ECO:0000256" key="1">
    <source>
        <dbReference type="ARBA" id="ARBA00004496"/>
    </source>
</evidence>
<dbReference type="SMART" id="SM00480">
    <property type="entry name" value="POL3Bc"/>
    <property type="match status" value="1"/>
</dbReference>
<keyword evidence="6 10" id="KW-0548">Nucleotidyltransferase</keyword>
<dbReference type="KEGG" id="luo:HHL09_04150"/>
<dbReference type="InterPro" id="IPR022637">
    <property type="entry name" value="DNA_polIII_beta_cen"/>
</dbReference>
<comment type="similarity">
    <text evidence="2 10">Belongs to the beta sliding clamp family.</text>
</comment>
<dbReference type="GO" id="GO:0009360">
    <property type="term" value="C:DNA polymerase III complex"/>
    <property type="evidence" value="ECO:0007669"/>
    <property type="project" value="InterPro"/>
</dbReference>
<gene>
    <name evidence="14" type="primary">dnaN</name>
    <name evidence="14" type="ORF">HHL09_04150</name>
</gene>
<evidence type="ECO:0000313" key="15">
    <source>
        <dbReference type="Proteomes" id="UP000501812"/>
    </source>
</evidence>
<evidence type="ECO:0000256" key="8">
    <source>
        <dbReference type="ARBA" id="ARBA00022932"/>
    </source>
</evidence>
<dbReference type="PANTHER" id="PTHR30478:SF0">
    <property type="entry name" value="BETA SLIDING CLAMP"/>
    <property type="match status" value="1"/>
</dbReference>
<proteinExistence type="inferred from homology"/>
<evidence type="ECO:0000256" key="2">
    <source>
        <dbReference type="ARBA" id="ARBA00010752"/>
    </source>
</evidence>
<keyword evidence="7 10" id="KW-0235">DNA replication</keyword>
<evidence type="ECO:0000256" key="7">
    <source>
        <dbReference type="ARBA" id="ARBA00022705"/>
    </source>
</evidence>
<dbReference type="Proteomes" id="UP000501812">
    <property type="component" value="Chromosome"/>
</dbReference>
<evidence type="ECO:0000256" key="10">
    <source>
        <dbReference type="PIRNR" id="PIRNR000804"/>
    </source>
</evidence>
<evidence type="ECO:0000256" key="9">
    <source>
        <dbReference type="ARBA" id="ARBA00023125"/>
    </source>
</evidence>
<protein>
    <recommendedName>
        <fullName evidence="3 10">Beta sliding clamp</fullName>
    </recommendedName>
</protein>
<feature type="domain" description="DNA polymerase III beta sliding clamp central" evidence="12">
    <location>
        <begin position="129"/>
        <end position="242"/>
    </location>
</feature>
<dbReference type="EMBL" id="CP051774">
    <property type="protein sequence ID" value="QJE94998.1"/>
    <property type="molecule type" value="Genomic_DNA"/>
</dbReference>
<feature type="domain" description="DNA polymerase III beta sliding clamp N-terminal" evidence="11">
    <location>
        <begin position="1"/>
        <end position="119"/>
    </location>
</feature>
<dbReference type="AlphaFoldDB" id="A0A858REL8"/>
<keyword evidence="9" id="KW-0238">DNA-binding</keyword>
<dbReference type="InterPro" id="IPR046938">
    <property type="entry name" value="DNA_clamp_sf"/>
</dbReference>
<dbReference type="Pfam" id="PF02767">
    <property type="entry name" value="DNA_pol3_beta_2"/>
    <property type="match status" value="1"/>
</dbReference>
<evidence type="ECO:0000256" key="6">
    <source>
        <dbReference type="ARBA" id="ARBA00022695"/>
    </source>
</evidence>
<organism evidence="14 15">
    <name type="scientific">Luteolibacter luteus</name>
    <dbReference type="NCBI Taxonomy" id="2728835"/>
    <lineage>
        <taxon>Bacteria</taxon>
        <taxon>Pseudomonadati</taxon>
        <taxon>Verrucomicrobiota</taxon>
        <taxon>Verrucomicrobiia</taxon>
        <taxon>Verrucomicrobiales</taxon>
        <taxon>Verrucomicrobiaceae</taxon>
        <taxon>Luteolibacter</taxon>
    </lineage>
</organism>
<dbReference type="Gene3D" id="3.70.10.10">
    <property type="match status" value="1"/>
</dbReference>
<comment type="subunit">
    <text evidence="10">Forms a ring-shaped head-to-tail homodimer around DNA.</text>
</comment>
<dbReference type="GO" id="GO:0005737">
    <property type="term" value="C:cytoplasm"/>
    <property type="evidence" value="ECO:0007669"/>
    <property type="project" value="UniProtKB-SubCell"/>
</dbReference>
<evidence type="ECO:0000256" key="3">
    <source>
        <dbReference type="ARBA" id="ARBA00021035"/>
    </source>
</evidence>
<dbReference type="CDD" id="cd00140">
    <property type="entry name" value="beta_clamp"/>
    <property type="match status" value="1"/>
</dbReference>
<evidence type="ECO:0000259" key="12">
    <source>
        <dbReference type="Pfam" id="PF02767"/>
    </source>
</evidence>
<dbReference type="Pfam" id="PF00712">
    <property type="entry name" value="DNA_pol3_beta"/>
    <property type="match status" value="1"/>
</dbReference>
<dbReference type="Pfam" id="PF02768">
    <property type="entry name" value="DNA_pol3_beta_3"/>
    <property type="match status" value="1"/>
</dbReference>
<dbReference type="InterPro" id="IPR001001">
    <property type="entry name" value="DNA_polIII_beta"/>
</dbReference>
<dbReference type="PANTHER" id="PTHR30478">
    <property type="entry name" value="DNA POLYMERASE III SUBUNIT BETA"/>
    <property type="match status" value="1"/>
</dbReference>
<keyword evidence="4 10" id="KW-0963">Cytoplasm</keyword>
<evidence type="ECO:0000313" key="14">
    <source>
        <dbReference type="EMBL" id="QJE94998.1"/>
    </source>
</evidence>
<dbReference type="RefSeq" id="WP_169453219.1">
    <property type="nucleotide sequence ID" value="NZ_CP051774.1"/>
</dbReference>
<dbReference type="Gene3D" id="3.10.150.10">
    <property type="entry name" value="DNA Polymerase III, subunit A, domain 2"/>
    <property type="match status" value="1"/>
</dbReference>